<dbReference type="Pfam" id="PF01497">
    <property type="entry name" value="Peripla_BP_2"/>
    <property type="match status" value="1"/>
</dbReference>
<dbReference type="InterPro" id="IPR050902">
    <property type="entry name" value="ABC_Transporter_SBP"/>
</dbReference>
<dbReference type="SUPFAM" id="SSF53807">
    <property type="entry name" value="Helical backbone' metal receptor"/>
    <property type="match status" value="1"/>
</dbReference>
<dbReference type="EMBL" id="CP119312">
    <property type="protein sequence ID" value="WEK03243.1"/>
    <property type="molecule type" value="Genomic_DNA"/>
</dbReference>
<evidence type="ECO:0000313" key="4">
    <source>
        <dbReference type="Proteomes" id="UP001217476"/>
    </source>
</evidence>
<evidence type="ECO:0000256" key="1">
    <source>
        <dbReference type="SAM" id="SignalP"/>
    </source>
</evidence>
<sequence>MSRALCACLLLLTTLVLPVQAETLDAKGHPIVSNGAERILSLGPDVTEIVYALGGGDRVIARDRSSRYPEEAGDKPDVGYRRTLSPEALIGLSPDLILASEDIGPPEAIDVLEGLSTPMVYVPEDNSPEGIARKIDIIAAVLGAEDQAVSLKAEVLGDFEAASALGESVPEAERKKVVFFHGLLRLTGAGANTSADAIIGYAGAINPLNVYDGYKAVSEESLLEYKPEVVLMLSDGKGGPTTEEVFAVPALALTPAGINKSLIVLDGPYMLGFGPRTASAVRDLALALYPQLAH</sequence>
<dbReference type="AlphaFoldDB" id="A0AAJ5VTK8"/>
<feature type="signal peptide" evidence="1">
    <location>
        <begin position="1"/>
        <end position="21"/>
    </location>
</feature>
<gene>
    <name evidence="3" type="ORF">P0Y65_13650</name>
</gene>
<dbReference type="PANTHER" id="PTHR30535:SF4">
    <property type="entry name" value="HEMIN-BINDING PERIPLASMIC PROTEIN HMUT"/>
    <property type="match status" value="1"/>
</dbReference>
<organism evidence="3 4">
    <name type="scientific">Candidatus Devosia phytovorans</name>
    <dbReference type="NCBI Taxonomy" id="3121372"/>
    <lineage>
        <taxon>Bacteria</taxon>
        <taxon>Pseudomonadati</taxon>
        <taxon>Pseudomonadota</taxon>
        <taxon>Alphaproteobacteria</taxon>
        <taxon>Hyphomicrobiales</taxon>
        <taxon>Devosiaceae</taxon>
        <taxon>Devosia</taxon>
    </lineage>
</organism>
<dbReference type="Proteomes" id="UP001217476">
    <property type="component" value="Chromosome"/>
</dbReference>
<name>A0AAJ5VTK8_9HYPH</name>
<evidence type="ECO:0000259" key="2">
    <source>
        <dbReference type="PROSITE" id="PS50983"/>
    </source>
</evidence>
<feature type="chain" id="PRO_5042480834" evidence="1">
    <location>
        <begin position="22"/>
        <end position="294"/>
    </location>
</feature>
<accession>A0AAJ5VTK8</accession>
<evidence type="ECO:0000313" key="3">
    <source>
        <dbReference type="EMBL" id="WEK03243.1"/>
    </source>
</evidence>
<dbReference type="PANTHER" id="PTHR30535">
    <property type="entry name" value="VITAMIN B12-BINDING PROTEIN"/>
    <property type="match status" value="1"/>
</dbReference>
<feature type="domain" description="Fe/B12 periplasmic-binding" evidence="2">
    <location>
        <begin position="38"/>
        <end position="292"/>
    </location>
</feature>
<reference evidence="3" key="1">
    <citation type="submission" date="2023-03" db="EMBL/GenBank/DDBJ databases">
        <title>Andean soil-derived lignocellulolytic bacterial consortium as a source of novel taxa and putative plastic-active enzymes.</title>
        <authorList>
            <person name="Diaz-Garcia L."/>
            <person name="Chuvochina M."/>
            <person name="Feuerriegel G."/>
            <person name="Bunk B."/>
            <person name="Sproer C."/>
            <person name="Streit W.R."/>
            <person name="Rodriguez L.M."/>
            <person name="Overmann J."/>
            <person name="Jimenez D.J."/>
        </authorList>
    </citation>
    <scope>NUCLEOTIDE SEQUENCE</scope>
    <source>
        <strain evidence="3">MAG 4196</strain>
    </source>
</reference>
<protein>
    <submittedName>
        <fullName evidence="3">ABC transporter substrate-binding protein</fullName>
    </submittedName>
</protein>
<dbReference type="PROSITE" id="PS50983">
    <property type="entry name" value="FE_B12_PBP"/>
    <property type="match status" value="1"/>
</dbReference>
<proteinExistence type="predicted"/>
<dbReference type="Gene3D" id="3.40.50.1980">
    <property type="entry name" value="Nitrogenase molybdenum iron protein domain"/>
    <property type="match status" value="2"/>
</dbReference>
<dbReference type="InterPro" id="IPR002491">
    <property type="entry name" value="ABC_transptr_periplasmic_BD"/>
</dbReference>
<keyword evidence="1" id="KW-0732">Signal</keyword>